<dbReference type="GO" id="GO:0003723">
    <property type="term" value="F:RNA binding"/>
    <property type="evidence" value="ECO:0007669"/>
    <property type="project" value="TreeGrafter"/>
</dbReference>
<dbReference type="GO" id="GO:0017056">
    <property type="term" value="F:structural constituent of nuclear pore"/>
    <property type="evidence" value="ECO:0007669"/>
    <property type="project" value="TreeGrafter"/>
</dbReference>
<evidence type="ECO:0000256" key="5">
    <source>
        <dbReference type="ARBA" id="ARBA00022927"/>
    </source>
</evidence>
<protein>
    <submittedName>
        <fullName evidence="10">Uncharacterized protein</fullName>
    </submittedName>
</protein>
<proteinExistence type="inferred from homology"/>
<evidence type="ECO:0000256" key="2">
    <source>
        <dbReference type="ARBA" id="ARBA00008926"/>
    </source>
</evidence>
<dbReference type="GO" id="GO:0008139">
    <property type="term" value="F:nuclear localization sequence binding"/>
    <property type="evidence" value="ECO:0007669"/>
    <property type="project" value="TreeGrafter"/>
</dbReference>
<name>A0AAD4TJ48_9MAGN</name>
<feature type="compositionally biased region" description="Polar residues" evidence="9">
    <location>
        <begin position="256"/>
        <end position="270"/>
    </location>
</feature>
<dbReference type="FunFam" id="1.10.10.2360:FF:000001">
    <property type="entry name" value="Nuclear pore complex protein Nup98-Nup96"/>
    <property type="match status" value="1"/>
</dbReference>
<feature type="region of interest" description="Disordered" evidence="9">
    <location>
        <begin position="211"/>
        <end position="271"/>
    </location>
</feature>
<comment type="similarity">
    <text evidence="2">Belongs to the nucleoporin GLFG family.</text>
</comment>
<dbReference type="PANTHER" id="PTHR23198">
    <property type="entry name" value="NUCLEOPORIN"/>
    <property type="match status" value="1"/>
</dbReference>
<keyword evidence="7" id="KW-0906">Nuclear pore complex</keyword>
<keyword evidence="4" id="KW-0509">mRNA transport</keyword>
<comment type="caution">
    <text evidence="10">The sequence shown here is derived from an EMBL/GenBank/DDBJ whole genome shotgun (WGS) entry which is preliminary data.</text>
</comment>
<evidence type="ECO:0000256" key="8">
    <source>
        <dbReference type="ARBA" id="ARBA00023242"/>
    </source>
</evidence>
<keyword evidence="8" id="KW-0539">Nucleus</keyword>
<keyword evidence="3" id="KW-0813">Transport</keyword>
<sequence>MFTYGFTDFSNGSSAFGSISSQVTPLESSTSRFSDYGSQSIQLAVDDSTTLARSTSDVANDAGALSIQPEVGTMVPASSASDISNNASPSIEPAVDFTTLASSTSDFSNDTVPSIQLEVGTIAPASSISDLSNNAVPSIELEVGSITPVSSLAATTSLGSGSTGVAFGNVGSSAFGSTFSQPTPLESSACEFSNNGCPSIQPEVVSTALASSTSDLSNNGGPSIQPEVGTVAPASSMSDLSNNGSPSIEPAMDSTAPVSSRSDLSNNGGLSIQPAVVDSLTPASSTSGSSNNDSLSIQPAAVGSITPTPVSPFAATTSFGIGGTKVAIGYAAFGNVGSSTVFGYPPSQPSPSGSSSSFCTSARPSIQHGSSLFGQKPAFGGFWSTTPSQSSPFGGSTFQQTQSAFGSIPFGSSAPFGAPSQHSFGTTSIPVFGVTSTPAFSAPTTAAFGARTASAFGSQPTAAFGAATTSAFGSRPTATFGSGGVFGTPAFSSTSNPAFGATTAASTFGTSNTPFGAQPFSFGTSPAFGQTNSGFGSSPFGSTPSAFGAQSSTFGTQTTTPSTFGSPGAFGQPGFSVGQQQRGGSKVVAYAPTAETDDTGAQSSGKFESISAMPVYKEKSHEELRWEDCQLSDKGSSSVFGSCPTQTSPFGSSSSFITTAANTATQHARGNVAPDPVASHGSWIIPPYASAGERSWTPSRQTEPHPMLLSISAMPVYVDKSPEELRWIDYQVGDKGGWVQKHGVQLKCVPHPPFGNSAPAFGSSFTASNQPLAWGNFQSSIFPPRGGFQSQSSISGSPSPASGFLRPTFGVPTASVFESSGFESATPYVRPRWGSRVASYTPTAEDMVYPLSGGFKQINAPIEGKEIDGSSSTYLPVPQDKKEGKAFDASSSTHCPEPQHKEPSKQTGKKKMQDVRKAVEVECSSRHCPEPQDKEHGKQIDKKKLQDLRKAVEVECEVEGRVSVKHIAFLTSMLEKLDSLNI</sequence>
<dbReference type="PANTHER" id="PTHR23198:SF6">
    <property type="entry name" value="NUCLEAR PORE COMPLEX PROTEIN NUP98-NUP96"/>
    <property type="match status" value="1"/>
</dbReference>
<dbReference type="GO" id="GO:0051028">
    <property type="term" value="P:mRNA transport"/>
    <property type="evidence" value="ECO:0007669"/>
    <property type="project" value="UniProtKB-KW"/>
</dbReference>
<feature type="region of interest" description="Disordered" evidence="9">
    <location>
        <begin position="866"/>
        <end position="915"/>
    </location>
</feature>
<evidence type="ECO:0000256" key="4">
    <source>
        <dbReference type="ARBA" id="ARBA00022816"/>
    </source>
</evidence>
<dbReference type="GO" id="GO:0006606">
    <property type="term" value="P:protein import into nucleus"/>
    <property type="evidence" value="ECO:0007669"/>
    <property type="project" value="TreeGrafter"/>
</dbReference>
<dbReference type="InterPro" id="IPR037665">
    <property type="entry name" value="Nucleoporin_S59-like"/>
</dbReference>
<dbReference type="Proteomes" id="UP001202328">
    <property type="component" value="Unassembled WGS sequence"/>
</dbReference>
<accession>A0AAD4TJ48</accession>
<dbReference type="Gene3D" id="1.10.10.2360">
    <property type="match status" value="2"/>
</dbReference>
<organism evidence="10 11">
    <name type="scientific">Papaver atlanticum</name>
    <dbReference type="NCBI Taxonomy" id="357466"/>
    <lineage>
        <taxon>Eukaryota</taxon>
        <taxon>Viridiplantae</taxon>
        <taxon>Streptophyta</taxon>
        <taxon>Embryophyta</taxon>
        <taxon>Tracheophyta</taxon>
        <taxon>Spermatophyta</taxon>
        <taxon>Magnoliopsida</taxon>
        <taxon>Ranunculales</taxon>
        <taxon>Papaveraceae</taxon>
        <taxon>Papaveroideae</taxon>
        <taxon>Papaver</taxon>
    </lineage>
</organism>
<evidence type="ECO:0000313" key="11">
    <source>
        <dbReference type="Proteomes" id="UP001202328"/>
    </source>
</evidence>
<keyword evidence="5" id="KW-0653">Protein transport</keyword>
<dbReference type="AlphaFoldDB" id="A0AAD4TJ48"/>
<feature type="region of interest" description="Disordered" evidence="9">
    <location>
        <begin position="532"/>
        <end position="583"/>
    </location>
</feature>
<feature type="compositionally biased region" description="Low complexity" evidence="9">
    <location>
        <begin position="533"/>
        <end position="569"/>
    </location>
</feature>
<evidence type="ECO:0000313" key="10">
    <source>
        <dbReference type="EMBL" id="KAI3959311.1"/>
    </source>
</evidence>
<reference evidence="10" key="1">
    <citation type="submission" date="2022-04" db="EMBL/GenBank/DDBJ databases">
        <title>A functionally conserved STORR gene fusion in Papaver species that diverged 16.8 million years ago.</title>
        <authorList>
            <person name="Catania T."/>
        </authorList>
    </citation>
    <scope>NUCLEOTIDE SEQUENCE</scope>
    <source>
        <strain evidence="10">S-188037</strain>
    </source>
</reference>
<evidence type="ECO:0000256" key="9">
    <source>
        <dbReference type="SAM" id="MobiDB-lite"/>
    </source>
</evidence>
<evidence type="ECO:0000256" key="7">
    <source>
        <dbReference type="ARBA" id="ARBA00023132"/>
    </source>
</evidence>
<dbReference type="GO" id="GO:0000973">
    <property type="term" value="P:post-transcriptional tethering of RNA polymerase II gene DNA at nuclear periphery"/>
    <property type="evidence" value="ECO:0007669"/>
    <property type="project" value="TreeGrafter"/>
</dbReference>
<gene>
    <name evidence="10" type="ORF">MKW98_018901</name>
</gene>
<feature type="compositionally biased region" description="Polar residues" evidence="9">
    <location>
        <begin position="233"/>
        <end position="246"/>
    </location>
</feature>
<comment type="subcellular location">
    <subcellularLocation>
        <location evidence="1">Nucleus</location>
        <location evidence="1">Nuclear pore complex</location>
    </subcellularLocation>
</comment>
<keyword evidence="6" id="KW-0811">Translocation</keyword>
<dbReference type="GO" id="GO:0044614">
    <property type="term" value="C:nuclear pore cytoplasmic filaments"/>
    <property type="evidence" value="ECO:0007669"/>
    <property type="project" value="TreeGrafter"/>
</dbReference>
<dbReference type="GO" id="GO:0006405">
    <property type="term" value="P:RNA export from nucleus"/>
    <property type="evidence" value="ECO:0007669"/>
    <property type="project" value="TreeGrafter"/>
</dbReference>
<keyword evidence="11" id="KW-1185">Reference proteome</keyword>
<evidence type="ECO:0000256" key="1">
    <source>
        <dbReference type="ARBA" id="ARBA00004567"/>
    </source>
</evidence>
<dbReference type="EMBL" id="JAJJMB010001069">
    <property type="protein sequence ID" value="KAI3959311.1"/>
    <property type="molecule type" value="Genomic_DNA"/>
</dbReference>
<evidence type="ECO:0000256" key="6">
    <source>
        <dbReference type="ARBA" id="ARBA00023010"/>
    </source>
</evidence>
<evidence type="ECO:0000256" key="3">
    <source>
        <dbReference type="ARBA" id="ARBA00022448"/>
    </source>
</evidence>
<dbReference type="GO" id="GO:0034398">
    <property type="term" value="P:telomere tethering at nuclear periphery"/>
    <property type="evidence" value="ECO:0007669"/>
    <property type="project" value="TreeGrafter"/>
</dbReference>